<keyword evidence="2" id="KW-1133">Transmembrane helix</keyword>
<evidence type="ECO:0000256" key="2">
    <source>
        <dbReference type="SAM" id="Phobius"/>
    </source>
</evidence>
<name>A0A1N7GEK6_9NOCA</name>
<evidence type="ECO:0000313" key="3">
    <source>
        <dbReference type="EMBL" id="SIS11001.1"/>
    </source>
</evidence>
<evidence type="ECO:0000256" key="1">
    <source>
        <dbReference type="SAM" id="MobiDB-lite"/>
    </source>
</evidence>
<dbReference type="Pfam" id="PF10939">
    <property type="entry name" value="DUF2631"/>
    <property type="match status" value="1"/>
</dbReference>
<feature type="compositionally biased region" description="Basic and acidic residues" evidence="1">
    <location>
        <begin position="1"/>
        <end position="22"/>
    </location>
</feature>
<proteinExistence type="predicted"/>
<feature type="region of interest" description="Disordered" evidence="1">
    <location>
        <begin position="1"/>
        <end position="31"/>
    </location>
</feature>
<feature type="transmembrane region" description="Helical" evidence="2">
    <location>
        <begin position="65"/>
        <end position="83"/>
    </location>
</feature>
<keyword evidence="2" id="KW-0812">Transmembrane</keyword>
<dbReference type="STRING" id="1344003.SAMN05445060_2693"/>
<keyword evidence="4" id="KW-1185">Reference proteome</keyword>
<dbReference type="Proteomes" id="UP000186218">
    <property type="component" value="Unassembled WGS sequence"/>
</dbReference>
<sequence length="96" mass="10786">MASNEVEHASHGQAVEWRHEPTDAPSARFGWHGEGRKTMRIAAVVSLAALLFMIIGNQKGHVEDLYLIGFAVVLGLILLRDWITHRGKWKNGSWKN</sequence>
<dbReference type="InterPro" id="IPR024341">
    <property type="entry name" value="DUF2631"/>
</dbReference>
<accession>A0A1N7GEK6</accession>
<dbReference type="RefSeq" id="WP_076480362.1">
    <property type="nucleotide sequence ID" value="NZ_FTNT01000008.1"/>
</dbReference>
<evidence type="ECO:0008006" key="5">
    <source>
        <dbReference type="Google" id="ProtNLM"/>
    </source>
</evidence>
<keyword evidence="2" id="KW-0472">Membrane</keyword>
<dbReference type="EMBL" id="FTNT01000008">
    <property type="protein sequence ID" value="SIS11001.1"/>
    <property type="molecule type" value="Genomic_DNA"/>
</dbReference>
<organism evidence="3 4">
    <name type="scientific">Williamsia sterculiae</name>
    <dbReference type="NCBI Taxonomy" id="1344003"/>
    <lineage>
        <taxon>Bacteria</taxon>
        <taxon>Bacillati</taxon>
        <taxon>Actinomycetota</taxon>
        <taxon>Actinomycetes</taxon>
        <taxon>Mycobacteriales</taxon>
        <taxon>Nocardiaceae</taxon>
        <taxon>Williamsia</taxon>
    </lineage>
</organism>
<dbReference type="OrthoDB" id="3401220at2"/>
<protein>
    <recommendedName>
        <fullName evidence="5">DUF2631 domain-containing protein</fullName>
    </recommendedName>
</protein>
<reference evidence="3 4" key="1">
    <citation type="submission" date="2017-01" db="EMBL/GenBank/DDBJ databases">
        <authorList>
            <person name="Mah S.A."/>
            <person name="Swanson W.J."/>
            <person name="Moy G.W."/>
            <person name="Vacquier V.D."/>
        </authorList>
    </citation>
    <scope>NUCLEOTIDE SEQUENCE [LARGE SCALE GENOMIC DNA]</scope>
    <source>
        <strain evidence="3 4">CPCC 203464</strain>
    </source>
</reference>
<evidence type="ECO:0000313" key="4">
    <source>
        <dbReference type="Proteomes" id="UP000186218"/>
    </source>
</evidence>
<dbReference type="AlphaFoldDB" id="A0A1N7GEK6"/>
<feature type="transmembrane region" description="Helical" evidence="2">
    <location>
        <begin position="41"/>
        <end position="59"/>
    </location>
</feature>
<gene>
    <name evidence="3" type="ORF">SAMN05445060_2693</name>
</gene>